<gene>
    <name evidence="2" type="ORF">FAES_4048</name>
</gene>
<proteinExistence type="predicted"/>
<evidence type="ECO:0000313" key="3">
    <source>
        <dbReference type="Proteomes" id="UP000011058"/>
    </source>
</evidence>
<dbReference type="EMBL" id="HE796683">
    <property type="protein sequence ID" value="CCH02048.1"/>
    <property type="molecule type" value="Genomic_DNA"/>
</dbReference>
<dbReference type="HOGENOM" id="CLU_1978217_0_0_10"/>
<dbReference type="RefSeq" id="WP_015333147.1">
    <property type="nucleotide sequence ID" value="NC_020054.1"/>
</dbReference>
<dbReference type="STRING" id="1166018.FAES_4048"/>
<keyword evidence="3" id="KW-1185">Reference proteome</keyword>
<name>I0KD45_9BACT</name>
<feature type="region of interest" description="Disordered" evidence="1">
    <location>
        <begin position="104"/>
        <end position="126"/>
    </location>
</feature>
<protein>
    <submittedName>
        <fullName evidence="2">Uncharacterized protein</fullName>
    </submittedName>
</protein>
<sequence>MQQYFIKKGTGNAARNNLERVIVDQLERFDQVLTDDPKVVSELMRDAVEKCNRRYPRCKPATFVYDTVRTNSSDYQAYVRGLGGSRIWEAKVYHVTNTLLAPKEPPAHIPVPPSGRTTPGEQLSFL</sequence>
<evidence type="ECO:0000256" key="1">
    <source>
        <dbReference type="SAM" id="MobiDB-lite"/>
    </source>
</evidence>
<evidence type="ECO:0000313" key="2">
    <source>
        <dbReference type="EMBL" id="CCH02048.1"/>
    </source>
</evidence>
<dbReference type="Proteomes" id="UP000011058">
    <property type="component" value="Chromosome"/>
</dbReference>
<feature type="compositionally biased region" description="Polar residues" evidence="1">
    <location>
        <begin position="115"/>
        <end position="126"/>
    </location>
</feature>
<accession>I0KD45</accession>
<dbReference type="AlphaFoldDB" id="I0KD45"/>
<feature type="compositionally biased region" description="Pro residues" evidence="1">
    <location>
        <begin position="104"/>
        <end position="113"/>
    </location>
</feature>
<organism evidence="2 3">
    <name type="scientific">Fibrella aestuarina BUZ 2</name>
    <dbReference type="NCBI Taxonomy" id="1166018"/>
    <lineage>
        <taxon>Bacteria</taxon>
        <taxon>Pseudomonadati</taxon>
        <taxon>Bacteroidota</taxon>
        <taxon>Cytophagia</taxon>
        <taxon>Cytophagales</taxon>
        <taxon>Spirosomataceae</taxon>
        <taxon>Fibrella</taxon>
    </lineage>
</organism>
<dbReference type="KEGG" id="fae:FAES_4048"/>
<reference evidence="2 3" key="1">
    <citation type="journal article" date="2012" name="J. Bacteriol.">
        <title>Genome Sequence of Fibrella aestuarina BUZ 2T, a Filamentous Marine Bacterium.</title>
        <authorList>
            <person name="Filippini M."/>
            <person name="Qi W."/>
            <person name="Blom J."/>
            <person name="Goesmann A."/>
            <person name="Smits T.H."/>
            <person name="Bagheri H.C."/>
        </authorList>
    </citation>
    <scope>NUCLEOTIDE SEQUENCE [LARGE SCALE GENOMIC DNA]</scope>
    <source>
        <strain evidence="3">BUZ 2T</strain>
    </source>
</reference>